<dbReference type="PANTHER" id="PTHR33018:SF31">
    <property type="entry name" value="TRANSPOSASE, PTTA_EN_SPM, PLANT"/>
    <property type="match status" value="1"/>
</dbReference>
<gene>
    <name evidence="1" type="ORF">CK203_066205</name>
</gene>
<protein>
    <submittedName>
        <fullName evidence="1">Uncharacterized protein</fullName>
    </submittedName>
</protein>
<evidence type="ECO:0000313" key="2">
    <source>
        <dbReference type="Proteomes" id="UP000288805"/>
    </source>
</evidence>
<evidence type="ECO:0000313" key="1">
    <source>
        <dbReference type="EMBL" id="RVW61550.1"/>
    </source>
</evidence>
<reference evidence="1 2" key="1">
    <citation type="journal article" date="2018" name="PLoS Genet.">
        <title>Population sequencing reveals clonal diversity and ancestral inbreeding in the grapevine cultivar Chardonnay.</title>
        <authorList>
            <person name="Roach M.J."/>
            <person name="Johnson D.L."/>
            <person name="Bohlmann J."/>
            <person name="van Vuuren H.J."/>
            <person name="Jones S.J."/>
            <person name="Pretorius I.S."/>
            <person name="Schmidt S.A."/>
            <person name="Borneman A.R."/>
        </authorList>
    </citation>
    <scope>NUCLEOTIDE SEQUENCE [LARGE SCALE GENOMIC DNA]</scope>
    <source>
        <strain evidence="2">cv. Chardonnay</strain>
        <tissue evidence="1">Leaf</tissue>
    </source>
</reference>
<dbReference type="PANTHER" id="PTHR33018">
    <property type="entry name" value="OS10G0338966 PROTEIN-RELATED"/>
    <property type="match status" value="1"/>
</dbReference>
<comment type="caution">
    <text evidence="1">The sequence shown here is derived from an EMBL/GenBank/DDBJ whole genome shotgun (WGS) entry which is preliminary data.</text>
</comment>
<name>A0A438FNL6_VITVI</name>
<organism evidence="1 2">
    <name type="scientific">Vitis vinifera</name>
    <name type="common">Grape</name>
    <dbReference type="NCBI Taxonomy" id="29760"/>
    <lineage>
        <taxon>Eukaryota</taxon>
        <taxon>Viridiplantae</taxon>
        <taxon>Streptophyta</taxon>
        <taxon>Embryophyta</taxon>
        <taxon>Tracheophyta</taxon>
        <taxon>Spermatophyta</taxon>
        <taxon>Magnoliopsida</taxon>
        <taxon>eudicotyledons</taxon>
        <taxon>Gunneridae</taxon>
        <taxon>Pentapetalae</taxon>
        <taxon>rosids</taxon>
        <taxon>Vitales</taxon>
        <taxon>Vitaceae</taxon>
        <taxon>Viteae</taxon>
        <taxon>Vitis</taxon>
    </lineage>
</organism>
<accession>A0A438FNL6</accession>
<dbReference type="Proteomes" id="UP000288805">
    <property type="component" value="Unassembled WGS sequence"/>
</dbReference>
<proteinExistence type="predicted"/>
<dbReference type="AlphaFoldDB" id="A0A438FNL6"/>
<sequence length="201" mass="23324">MIIRNRNREIKLVIKYNVDGIYVGESSMHLTSYLGVLARTMVPIRHNTWRNVPEQLKHQLWDSIEIAFTLDKKSRRNCMLTLGKCFRSFKNTLTMKHILPFKDEPKLLKKPPTDYHFIDDEDWNIFVKNRLSENFQIGVATPQSDVSSSNMKSKLLLIPEVVDKPIRKVEDDTLLGKREPHMKFPLGLGGIGYEDNDCVLP</sequence>
<dbReference type="EMBL" id="QGNW01000830">
    <property type="protein sequence ID" value="RVW61550.1"/>
    <property type="molecule type" value="Genomic_DNA"/>
</dbReference>